<proteinExistence type="inferred from homology"/>
<dbReference type="SUPFAM" id="SSF56235">
    <property type="entry name" value="N-terminal nucleophile aminohydrolases (Ntn hydrolases)"/>
    <property type="match status" value="1"/>
</dbReference>
<reference evidence="5" key="1">
    <citation type="submission" date="2020-10" db="EMBL/GenBank/DDBJ databases">
        <authorList>
            <person name="Gilroy R."/>
        </authorList>
    </citation>
    <scope>NUCLEOTIDE SEQUENCE</scope>
    <source>
        <strain evidence="5">G3-3990</strain>
    </source>
</reference>
<keyword evidence="2 5" id="KW-0378">Hydrolase</keyword>
<evidence type="ECO:0000256" key="3">
    <source>
        <dbReference type="SAM" id="SignalP"/>
    </source>
</evidence>
<feature type="signal peptide" evidence="3">
    <location>
        <begin position="1"/>
        <end position="21"/>
    </location>
</feature>
<dbReference type="Pfam" id="PF02275">
    <property type="entry name" value="CBAH"/>
    <property type="match status" value="1"/>
</dbReference>
<evidence type="ECO:0000313" key="6">
    <source>
        <dbReference type="Proteomes" id="UP000823641"/>
    </source>
</evidence>
<dbReference type="InterPro" id="IPR029055">
    <property type="entry name" value="Ntn_hydrolases_N"/>
</dbReference>
<dbReference type="EMBL" id="JADIMG010000016">
    <property type="protein sequence ID" value="MBO8459044.1"/>
    <property type="molecule type" value="Genomic_DNA"/>
</dbReference>
<accession>A0A9D9HRN5</accession>
<protein>
    <submittedName>
        <fullName evidence="5">Choloylglycine hydrolase family protein</fullName>
    </submittedName>
</protein>
<evidence type="ECO:0000256" key="2">
    <source>
        <dbReference type="ARBA" id="ARBA00022801"/>
    </source>
</evidence>
<comment type="similarity">
    <text evidence="1">Belongs to the peptidase C59 family.</text>
</comment>
<dbReference type="PANTHER" id="PTHR35527:SF2">
    <property type="entry name" value="HYDROLASE"/>
    <property type="match status" value="1"/>
</dbReference>
<name>A0A9D9HRN5_9BACT</name>
<dbReference type="InterPro" id="IPR052193">
    <property type="entry name" value="Peptidase_C59"/>
</dbReference>
<dbReference type="InterPro" id="IPR029132">
    <property type="entry name" value="CBAH/NAAA_C"/>
</dbReference>
<evidence type="ECO:0000313" key="5">
    <source>
        <dbReference type="EMBL" id="MBO8459044.1"/>
    </source>
</evidence>
<sequence>MRKNAFLLLLFWATSMTTTWACTGISFKAKDNSYVVARTIEWGGSDLNSMYVVIPRGHQEVALTPTGQNGLKFQNRYGVVGLAVAQKEFIADGMNEAGLAAGLFYFPGYGSYCEYDSTQNSKTISDLQVVPWMLANFATVDEVIKALDDIRVISINPDGGKASTVHWRIADASGRQVVLEITEGGKAHFFENKVGVLTNSPGFEWQVTNLNNYVNLYPGNAPVKQMGGVTLASFGAGTGFRGIPGDVTPPSRFVRAFFYQTTAPQAATAYDAAMSAFHILNNFDIPIGVEHADQKEMPDLLTATQWTIATDITGRKIYYRTAFNSLIRCIDLTTIKFDKVKYQYAPLDPEKKETIEMIQIKK</sequence>
<reference evidence="5" key="2">
    <citation type="journal article" date="2021" name="PeerJ">
        <title>Extensive microbial diversity within the chicken gut microbiome revealed by metagenomics and culture.</title>
        <authorList>
            <person name="Gilroy R."/>
            <person name="Ravi A."/>
            <person name="Getino M."/>
            <person name="Pursley I."/>
            <person name="Horton D.L."/>
            <person name="Alikhan N.F."/>
            <person name="Baker D."/>
            <person name="Gharbi K."/>
            <person name="Hall N."/>
            <person name="Watson M."/>
            <person name="Adriaenssens E.M."/>
            <person name="Foster-Nyarko E."/>
            <person name="Jarju S."/>
            <person name="Secka A."/>
            <person name="Antonio M."/>
            <person name="Oren A."/>
            <person name="Chaudhuri R.R."/>
            <person name="La Ragione R."/>
            <person name="Hildebrand F."/>
            <person name="Pallen M.J."/>
        </authorList>
    </citation>
    <scope>NUCLEOTIDE SEQUENCE</scope>
    <source>
        <strain evidence="5">G3-3990</strain>
    </source>
</reference>
<comment type="caution">
    <text evidence="5">The sequence shown here is derived from an EMBL/GenBank/DDBJ whole genome shotgun (WGS) entry which is preliminary data.</text>
</comment>
<keyword evidence="3" id="KW-0732">Signal</keyword>
<dbReference type="Proteomes" id="UP000823641">
    <property type="component" value="Unassembled WGS sequence"/>
</dbReference>
<feature type="chain" id="PRO_5039019087" evidence="3">
    <location>
        <begin position="22"/>
        <end position="362"/>
    </location>
</feature>
<gene>
    <name evidence="5" type="ORF">IAA73_01735</name>
</gene>
<evidence type="ECO:0000259" key="4">
    <source>
        <dbReference type="Pfam" id="PF02275"/>
    </source>
</evidence>
<dbReference type="CDD" id="cd00542">
    <property type="entry name" value="Ntn_PVA"/>
    <property type="match status" value="1"/>
</dbReference>
<organism evidence="5 6">
    <name type="scientific">Candidatus Gallipaludibacter merdavium</name>
    <dbReference type="NCBI Taxonomy" id="2840839"/>
    <lineage>
        <taxon>Bacteria</taxon>
        <taxon>Pseudomonadati</taxon>
        <taxon>Bacteroidota</taxon>
        <taxon>Bacteroidia</taxon>
        <taxon>Bacteroidales</taxon>
        <taxon>Candidatus Gallipaludibacter</taxon>
    </lineage>
</organism>
<dbReference type="AlphaFoldDB" id="A0A9D9HRN5"/>
<evidence type="ECO:0000256" key="1">
    <source>
        <dbReference type="ARBA" id="ARBA00006625"/>
    </source>
</evidence>
<dbReference type="PANTHER" id="PTHR35527">
    <property type="entry name" value="CHOLOYLGLYCINE HYDROLASE"/>
    <property type="match status" value="1"/>
</dbReference>
<feature type="domain" description="Choloylglycine hydrolase/NAAA C-terminal" evidence="4">
    <location>
        <begin position="22"/>
        <end position="338"/>
    </location>
</feature>
<dbReference type="Gene3D" id="3.60.60.10">
    <property type="entry name" value="Penicillin V Acylase, Chain A"/>
    <property type="match status" value="1"/>
</dbReference>
<dbReference type="GO" id="GO:0016787">
    <property type="term" value="F:hydrolase activity"/>
    <property type="evidence" value="ECO:0007669"/>
    <property type="project" value="UniProtKB-KW"/>
</dbReference>